<reference evidence="2" key="1">
    <citation type="submission" date="2020-05" db="EMBL/GenBank/DDBJ databases">
        <authorList>
            <person name="Chiriac C."/>
            <person name="Salcher M."/>
            <person name="Ghai R."/>
            <person name="Kavagutti S V."/>
        </authorList>
    </citation>
    <scope>NUCLEOTIDE SEQUENCE</scope>
</reference>
<dbReference type="Pfam" id="PF01063">
    <property type="entry name" value="Aminotran_4"/>
    <property type="match status" value="1"/>
</dbReference>
<dbReference type="Gene3D" id="3.20.10.10">
    <property type="entry name" value="D-amino Acid Aminotransferase, subunit A, domain 2"/>
    <property type="match status" value="1"/>
</dbReference>
<dbReference type="PANTHER" id="PTHR42743">
    <property type="entry name" value="AMINO-ACID AMINOTRANSFERASE"/>
    <property type="match status" value="1"/>
</dbReference>
<dbReference type="Gene3D" id="3.30.470.10">
    <property type="match status" value="1"/>
</dbReference>
<dbReference type="GO" id="GO:0046394">
    <property type="term" value="P:carboxylic acid biosynthetic process"/>
    <property type="evidence" value="ECO:0007669"/>
    <property type="project" value="UniProtKB-ARBA"/>
</dbReference>
<comment type="similarity">
    <text evidence="1">Belongs to the class-IV pyridoxal-phosphate-dependent aminotransferase family.</text>
</comment>
<dbReference type="PANTHER" id="PTHR42743:SF11">
    <property type="entry name" value="AMINODEOXYCHORISMATE LYASE"/>
    <property type="match status" value="1"/>
</dbReference>
<proteinExistence type="inferred from homology"/>
<accession>A0A6J6EJP8</accession>
<protein>
    <submittedName>
        <fullName evidence="2">Unannotated protein</fullName>
    </submittedName>
</protein>
<dbReference type="AlphaFoldDB" id="A0A6J6EJP8"/>
<name>A0A6J6EJP8_9ZZZZ</name>
<dbReference type="InterPro" id="IPR036038">
    <property type="entry name" value="Aminotransferase-like"/>
</dbReference>
<gene>
    <name evidence="2" type="ORF">UFOPK1683_00799</name>
</gene>
<dbReference type="InterPro" id="IPR050571">
    <property type="entry name" value="Class-IV_PLP-Dep_Aminotrnsfr"/>
</dbReference>
<evidence type="ECO:0000313" key="2">
    <source>
        <dbReference type="EMBL" id="CAB4573198.1"/>
    </source>
</evidence>
<dbReference type="SUPFAM" id="SSF56752">
    <property type="entry name" value="D-aminoacid aminotransferase-like PLP-dependent enzymes"/>
    <property type="match status" value="1"/>
</dbReference>
<dbReference type="InterPro" id="IPR001544">
    <property type="entry name" value="Aminotrans_IV"/>
</dbReference>
<evidence type="ECO:0000256" key="1">
    <source>
        <dbReference type="ARBA" id="ARBA00009320"/>
    </source>
</evidence>
<dbReference type="InterPro" id="IPR043132">
    <property type="entry name" value="BCAT-like_C"/>
</dbReference>
<organism evidence="2">
    <name type="scientific">freshwater metagenome</name>
    <dbReference type="NCBI Taxonomy" id="449393"/>
    <lineage>
        <taxon>unclassified sequences</taxon>
        <taxon>metagenomes</taxon>
        <taxon>ecological metagenomes</taxon>
    </lineage>
</organism>
<dbReference type="GO" id="GO:0003824">
    <property type="term" value="F:catalytic activity"/>
    <property type="evidence" value="ECO:0007669"/>
    <property type="project" value="InterPro"/>
</dbReference>
<dbReference type="InterPro" id="IPR043131">
    <property type="entry name" value="BCAT-like_N"/>
</dbReference>
<sequence>MTRTPFPAGTGIFETMRTEHGKIAELGRHMRRAMSSAAHFGILLPDEETLRSELAKVIARDDFTIGRLRACFSKEDYSFSYSQYLDETEPARLTFHSTTSQADGMQYKTYPYDSHFAVLDEARMYGFDDAIVFNSRNEITEASIANLALLIEGRWVTPPITAGVLPGVMRAVAIERCEIQVAAVHISDVARCDAALLLNSLKIARPVSHIGEYQLSAMPEAHEKAAQIREKVEYFSVS</sequence>
<dbReference type="EMBL" id="CAEZTL010000083">
    <property type="protein sequence ID" value="CAB4573198.1"/>
    <property type="molecule type" value="Genomic_DNA"/>
</dbReference>